<evidence type="ECO:0008006" key="4">
    <source>
        <dbReference type="Google" id="ProtNLM"/>
    </source>
</evidence>
<sequence length="188" mass="19854">MHDHFQAAIPRHEAHRATSAGGGASCSTGPSKGRSSALAFAPGVAEDAPRQGAQDQQLVAEGGHEQRAKQGRRRSRQPKQRSERQTFRASADEAAEIQKAADAKGISKARFIAQAVHAEVHGRPRLDQDEALDRLEAARIQLVPAGTNLNQIAKVLNSGGDALHIARAADAVADAATEVRAAARKLVS</sequence>
<protein>
    <recommendedName>
        <fullName evidence="4">Mobilization protein</fullName>
    </recommendedName>
</protein>
<organism evidence="2 3">
    <name type="scientific">Streptomyces nigrescens</name>
    <dbReference type="NCBI Taxonomy" id="1920"/>
    <lineage>
        <taxon>Bacteria</taxon>
        <taxon>Bacillati</taxon>
        <taxon>Actinomycetota</taxon>
        <taxon>Actinomycetes</taxon>
        <taxon>Kitasatosporales</taxon>
        <taxon>Streptomycetaceae</taxon>
        <taxon>Streptomyces</taxon>
    </lineage>
</organism>
<gene>
    <name evidence="2" type="ORF">HEK616_06850</name>
</gene>
<name>A0ABM7ZLM2_STRNI</name>
<evidence type="ECO:0000313" key="3">
    <source>
        <dbReference type="Proteomes" id="UP001059597"/>
    </source>
</evidence>
<feature type="compositionally biased region" description="Basic residues" evidence="1">
    <location>
        <begin position="69"/>
        <end position="79"/>
    </location>
</feature>
<feature type="region of interest" description="Disordered" evidence="1">
    <location>
        <begin position="1"/>
        <end position="93"/>
    </location>
</feature>
<evidence type="ECO:0000256" key="1">
    <source>
        <dbReference type="SAM" id="MobiDB-lite"/>
    </source>
</evidence>
<reference evidence="2" key="1">
    <citation type="submission" date="2022-06" db="EMBL/GenBank/DDBJ databases">
        <title>Complete genome sequence of Streptomyces nigrescens HEK616.</title>
        <authorList>
            <person name="Asamizu S."/>
            <person name="Onaka H."/>
        </authorList>
    </citation>
    <scope>NUCLEOTIDE SEQUENCE</scope>
    <source>
        <strain evidence="2">HEK616</strain>
    </source>
</reference>
<keyword evidence="3" id="KW-1185">Reference proteome</keyword>
<evidence type="ECO:0000313" key="2">
    <source>
        <dbReference type="EMBL" id="BDM67198.1"/>
    </source>
</evidence>
<feature type="compositionally biased region" description="Basic and acidic residues" evidence="1">
    <location>
        <begin position="1"/>
        <end position="16"/>
    </location>
</feature>
<accession>A0ABM7ZLM2</accession>
<proteinExistence type="predicted"/>
<dbReference type="InterPro" id="IPR053842">
    <property type="entry name" value="NikA-like"/>
</dbReference>
<dbReference type="Proteomes" id="UP001059597">
    <property type="component" value="Chromosome"/>
</dbReference>
<dbReference type="EMBL" id="AP026073">
    <property type="protein sequence ID" value="BDM67198.1"/>
    <property type="molecule type" value="Genomic_DNA"/>
</dbReference>
<dbReference type="Pfam" id="PF21983">
    <property type="entry name" value="NikA-like"/>
    <property type="match status" value="1"/>
</dbReference>